<dbReference type="InterPro" id="IPR011009">
    <property type="entry name" value="Kinase-like_dom_sf"/>
</dbReference>
<dbReference type="EMBL" id="JAADYS010001224">
    <property type="protein sequence ID" value="KAF4464211.1"/>
    <property type="molecule type" value="Genomic_DNA"/>
</dbReference>
<feature type="compositionally biased region" description="Basic and acidic residues" evidence="1">
    <location>
        <begin position="325"/>
        <end position="334"/>
    </location>
</feature>
<dbReference type="Gene3D" id="3.90.1200.10">
    <property type="match status" value="1"/>
</dbReference>
<gene>
    <name evidence="3" type="ORF">FALBO_8945</name>
</gene>
<organism evidence="3 4">
    <name type="scientific">Fusarium albosuccineum</name>
    <dbReference type="NCBI Taxonomy" id="1237068"/>
    <lineage>
        <taxon>Eukaryota</taxon>
        <taxon>Fungi</taxon>
        <taxon>Dikarya</taxon>
        <taxon>Ascomycota</taxon>
        <taxon>Pezizomycotina</taxon>
        <taxon>Sordariomycetes</taxon>
        <taxon>Hypocreomycetidae</taxon>
        <taxon>Hypocreales</taxon>
        <taxon>Nectriaceae</taxon>
        <taxon>Fusarium</taxon>
        <taxon>Fusarium decemcellulare species complex</taxon>
    </lineage>
</organism>
<evidence type="ECO:0000313" key="4">
    <source>
        <dbReference type="Proteomes" id="UP000554235"/>
    </source>
</evidence>
<dbReference type="InterPro" id="IPR002575">
    <property type="entry name" value="Aminoglycoside_PTrfase"/>
</dbReference>
<protein>
    <submittedName>
        <fullName evidence="3">Altered inheritance of mitochondria 9 mitochondrial</fullName>
    </submittedName>
</protein>
<reference evidence="3 4" key="1">
    <citation type="submission" date="2020-01" db="EMBL/GenBank/DDBJ databases">
        <title>Identification and distribution of gene clusters putatively required for synthesis of sphingolipid metabolism inhibitors in phylogenetically diverse species of the filamentous fungus Fusarium.</title>
        <authorList>
            <person name="Kim H.-S."/>
            <person name="Busman M."/>
            <person name="Brown D.W."/>
            <person name="Divon H."/>
            <person name="Uhlig S."/>
            <person name="Proctor R.H."/>
        </authorList>
    </citation>
    <scope>NUCLEOTIDE SEQUENCE [LARGE SCALE GENOMIC DNA]</scope>
    <source>
        <strain evidence="3 4">NRRL 20459</strain>
    </source>
</reference>
<dbReference type="AlphaFoldDB" id="A0A8H4L8I8"/>
<dbReference type="PANTHER" id="PTHR21310:SF13">
    <property type="entry name" value="AMINOGLYCOSIDE PHOSPHOTRANSFERASE DOMAIN-CONTAINING PROTEIN"/>
    <property type="match status" value="1"/>
</dbReference>
<dbReference type="OrthoDB" id="10003767at2759"/>
<comment type="caution">
    <text evidence="3">The sequence shown here is derived from an EMBL/GenBank/DDBJ whole genome shotgun (WGS) entry which is preliminary data.</text>
</comment>
<evidence type="ECO:0000313" key="3">
    <source>
        <dbReference type="EMBL" id="KAF4464211.1"/>
    </source>
</evidence>
<dbReference type="SUPFAM" id="SSF56112">
    <property type="entry name" value="Protein kinase-like (PK-like)"/>
    <property type="match status" value="1"/>
</dbReference>
<name>A0A8H4L8I8_9HYPO</name>
<feature type="region of interest" description="Disordered" evidence="1">
    <location>
        <begin position="324"/>
        <end position="357"/>
    </location>
</feature>
<keyword evidence="4" id="KW-1185">Reference proteome</keyword>
<sequence>MARPSREGLVWEESGLGDRPRWKTEPQIEAIKAVCLRVLKLPSEKDCTIEFFASGTFNKLYLVEVPGQEKLLMRISLPVDPRHKILGEVATARWLRRFTNIPVPEIIAFDASSDNEIGFEWILMPFIAGTSAYSLWRKTPMITKETLVKQVAKFQAQILEAAEIKSPLRGIGTLTYGFGEVDGPNENTTPEPGQIVSRHFFIGKHFDYDVPRGPFPSSREWMDSFVEIIIQEQNEELAMAEDDEEKEDIEYHISIAKRLQGLLPIIFPEAEDLPERTAPWHEDLSLKNMLVDADGTITAILDWEFVSAMPYWLATEYPQFLTGPAREKEPVRDDYGDETPEEAEDRKSAGDAQDNEGKNELYWDHVMEYQQTQLRAVYTNHLRELRPTWDTEVADGVRKDDFLGAVEQCAAGWPLRAIGRWIDAVEKGDFPRLHDILEPKV</sequence>
<feature type="domain" description="Aminoglycoside phosphotransferase" evidence="2">
    <location>
        <begin position="48"/>
        <end position="310"/>
    </location>
</feature>
<proteinExistence type="predicted"/>
<dbReference type="Pfam" id="PF01636">
    <property type="entry name" value="APH"/>
    <property type="match status" value="1"/>
</dbReference>
<feature type="compositionally biased region" description="Basic and acidic residues" evidence="1">
    <location>
        <begin position="344"/>
        <end position="357"/>
    </location>
</feature>
<dbReference type="InterPro" id="IPR051678">
    <property type="entry name" value="AGP_Transferase"/>
</dbReference>
<dbReference type="Proteomes" id="UP000554235">
    <property type="component" value="Unassembled WGS sequence"/>
</dbReference>
<evidence type="ECO:0000259" key="2">
    <source>
        <dbReference type="Pfam" id="PF01636"/>
    </source>
</evidence>
<dbReference type="PANTHER" id="PTHR21310">
    <property type="entry name" value="AMINOGLYCOSIDE PHOSPHOTRANSFERASE-RELATED-RELATED"/>
    <property type="match status" value="1"/>
</dbReference>
<accession>A0A8H4L8I8</accession>
<evidence type="ECO:0000256" key="1">
    <source>
        <dbReference type="SAM" id="MobiDB-lite"/>
    </source>
</evidence>